<protein>
    <submittedName>
        <fullName evidence="1">Uncharacterized protein</fullName>
    </submittedName>
</protein>
<organism evidence="1 2">
    <name type="scientific">Nitrobacter winogradskyi</name>
    <name type="common">Nitrobacter agilis</name>
    <dbReference type="NCBI Taxonomy" id="913"/>
    <lineage>
        <taxon>Bacteria</taxon>
        <taxon>Pseudomonadati</taxon>
        <taxon>Pseudomonadota</taxon>
        <taxon>Alphaproteobacteria</taxon>
        <taxon>Hyphomicrobiales</taxon>
        <taxon>Nitrobacteraceae</taxon>
        <taxon>Nitrobacter</taxon>
    </lineage>
</organism>
<proteinExistence type="predicted"/>
<gene>
    <name evidence="1" type="ORF">NWI01_20050</name>
</gene>
<sequence>MLRSKTLWTTDVERFAPSDAFGIFMHPPFAFSPTRDSFADQEQKQAALSYLNEAWADARHDGVDGDCLAQASLFAAFAELVSTYGEDAVATFVEGLAGRVRNGEFSIALAKQ</sequence>
<dbReference type="AlphaFoldDB" id="A0A4Y3WAY5"/>
<evidence type="ECO:0000313" key="2">
    <source>
        <dbReference type="Proteomes" id="UP000318825"/>
    </source>
</evidence>
<reference evidence="1 2" key="1">
    <citation type="submission" date="2019-06" db="EMBL/GenBank/DDBJ databases">
        <title>Whole genome shotgun sequence of Nitrobacter winogradskyi NBRC 14297.</title>
        <authorList>
            <person name="Hosoyama A."/>
            <person name="Uohara A."/>
            <person name="Ohji S."/>
            <person name="Ichikawa N."/>
        </authorList>
    </citation>
    <scope>NUCLEOTIDE SEQUENCE [LARGE SCALE GENOMIC DNA]</scope>
    <source>
        <strain evidence="1 2">NBRC 14297</strain>
    </source>
</reference>
<dbReference type="EMBL" id="BJNF01000053">
    <property type="protein sequence ID" value="GEC16113.1"/>
    <property type="molecule type" value="Genomic_DNA"/>
</dbReference>
<comment type="caution">
    <text evidence="1">The sequence shown here is derived from an EMBL/GenBank/DDBJ whole genome shotgun (WGS) entry which is preliminary data.</text>
</comment>
<dbReference type="Proteomes" id="UP000318825">
    <property type="component" value="Unassembled WGS sequence"/>
</dbReference>
<name>A0A4Y3WAY5_NITWI</name>
<evidence type="ECO:0000313" key="1">
    <source>
        <dbReference type="EMBL" id="GEC16113.1"/>
    </source>
</evidence>
<accession>A0A4Y3WAY5</accession>